<dbReference type="Proteomes" id="UP000247409">
    <property type="component" value="Unassembled WGS sequence"/>
</dbReference>
<sequence length="1255" mass="144556">MNLVLGESIGFVSGVYLVVLIPWTILYTVDFISAKWESIGSTMVNGWIHLVIITIPISSIIAYVVLQTQLPQPDYKEMYTAITALILSAYHLARTVWGLRQLHYFREWAAAVETILESASYNCDIESREQKNKVFSFLSPRLRKIETLLQPTLSRIVRLFFPDAHIVTVCQCNSCSHSRRIRNNVNRLLVNNSLIDNDFFAGIAPHVKPRHLLKPLSMKPSRPFVTFTRWATALVAQLGRAWLEDTRVKENKGDPWLEKRRKFAMQVLTTAMLHMDPEEEHGYKYPENTRFLSSDSESVLPPLIWKKITRRMHNGGHVFSHKEVLTTFFKDGRGLPFSFPALEQNQEVGSHRFLWPDLKEAKSALPSRMQETLENFEREHLELFSIFLWIQKYAPERHKPLDGIIATGPESSYRLLQRQLGLDEDDRALDDLPYSFCMHGRSRHLWFNRSILEVSCRIDNWLALCNGEQVKYKLRQMAAIKKEAKSAGIHTNLYDIARRVRIPSDSSEREPMHWESGRDQADQSMRKTMFRKNEEVEAKSLRFQLANKDTRHSHAEQSLTFMGCVMESLRSGLAENSFAITHAPMGEDESNVNWKVSIPSDRIKLPISRQLRECLLSPKDAEHKHPHSAIQERLLWECQVGTHHVYQEALTQPNAHHQLSSMILFILGFPSIFVRRQKDDYMSGLGKCVSIRIEVAMAPQPIYICVSVPLKSADPLIILNIRPIPHVWHASEGMPLFDWDAWRCAFEGRLTARASWQESHRMISVPYERAQNNSDLWKPVKPLETTISNGKRSRLFVWDGWKPFREGMAIFELKYWFYAGSKENAKPITSAASLVEIANEKVTSVKEKMRIGGQEYGLCSTAVLNNGMSLIDTVLGTGGSGSLWNRLRDSGNISPDEKRKILVKAQTFPQSIGKGFSIFTKKIQNLLPIPNNQSEPRDHTYPSDKSLDFDYLQAKKLEPKAIFKVAGWVLRGDKGYRQDRETALTMMEYAVHIDKDVNNAWSYVKTCLEARQDLFNAKRDDYLDRAFSAVNVLWTDVETRLKRGTNEWKSADAYYETNRVKKIIDIHQKLVDETHRGNTLQNFADRLARWFHVTDRHEWQQSARQLYESAIIAEGDVFAMIKLALLIITEKEEDLNLALGLYRRAKNECDRKKHDNCIEGNHFDFTNYSMRFVSFNDVHKYLSYENEQGHRGVQLLLLHLQQAGSESEKAYATTELARMERFPASSRTSKTYSEDVEKIESTDSVASNHVAIDLL</sequence>
<keyword evidence="1" id="KW-0472">Membrane</keyword>
<evidence type="ECO:0000313" key="3">
    <source>
        <dbReference type="Proteomes" id="UP000247409"/>
    </source>
</evidence>
<keyword evidence="1" id="KW-0812">Transmembrane</keyword>
<proteinExistence type="predicted"/>
<feature type="transmembrane region" description="Helical" evidence="1">
    <location>
        <begin position="47"/>
        <end position="66"/>
    </location>
</feature>
<comment type="caution">
    <text evidence="2">The sequence shown here is derived from an EMBL/GenBank/DDBJ whole genome shotgun (WGS) entry which is preliminary data.</text>
</comment>
<name>A0A2V3IL62_9FLOR</name>
<feature type="transmembrane region" description="Helical" evidence="1">
    <location>
        <begin position="9"/>
        <end position="27"/>
    </location>
</feature>
<evidence type="ECO:0000256" key="1">
    <source>
        <dbReference type="SAM" id="Phobius"/>
    </source>
</evidence>
<dbReference type="EMBL" id="NBIV01000188">
    <property type="protein sequence ID" value="PXF41870.1"/>
    <property type="molecule type" value="Genomic_DNA"/>
</dbReference>
<reference evidence="2 3" key="1">
    <citation type="journal article" date="2018" name="Mol. Biol. Evol.">
        <title>Analysis of the draft genome of the red seaweed Gracilariopsis chorda provides insights into genome size evolution in Rhodophyta.</title>
        <authorList>
            <person name="Lee J."/>
            <person name="Yang E.C."/>
            <person name="Graf L."/>
            <person name="Yang J.H."/>
            <person name="Qiu H."/>
            <person name="Zel Zion U."/>
            <person name="Chan C.X."/>
            <person name="Stephens T.G."/>
            <person name="Weber A.P.M."/>
            <person name="Boo G.H."/>
            <person name="Boo S.M."/>
            <person name="Kim K.M."/>
            <person name="Shin Y."/>
            <person name="Jung M."/>
            <person name="Lee S.J."/>
            <person name="Yim H.S."/>
            <person name="Lee J.H."/>
            <person name="Bhattacharya D."/>
            <person name="Yoon H.S."/>
        </authorList>
    </citation>
    <scope>NUCLEOTIDE SEQUENCE [LARGE SCALE GENOMIC DNA]</scope>
    <source>
        <strain evidence="2 3">SKKU-2015</strain>
        <tissue evidence="2">Whole body</tissue>
    </source>
</reference>
<evidence type="ECO:0000313" key="2">
    <source>
        <dbReference type="EMBL" id="PXF41870.1"/>
    </source>
</evidence>
<dbReference type="Gene3D" id="1.25.40.10">
    <property type="entry name" value="Tetratricopeptide repeat domain"/>
    <property type="match status" value="1"/>
</dbReference>
<keyword evidence="1" id="KW-1133">Transmembrane helix</keyword>
<keyword evidence="3" id="KW-1185">Reference proteome</keyword>
<dbReference type="InterPro" id="IPR011990">
    <property type="entry name" value="TPR-like_helical_dom_sf"/>
</dbReference>
<gene>
    <name evidence="2" type="ORF">BWQ96_08405</name>
</gene>
<protein>
    <submittedName>
        <fullName evidence="2">Uncharacterized protein</fullName>
    </submittedName>
</protein>
<organism evidence="2 3">
    <name type="scientific">Gracilariopsis chorda</name>
    <dbReference type="NCBI Taxonomy" id="448386"/>
    <lineage>
        <taxon>Eukaryota</taxon>
        <taxon>Rhodophyta</taxon>
        <taxon>Florideophyceae</taxon>
        <taxon>Rhodymeniophycidae</taxon>
        <taxon>Gracilariales</taxon>
        <taxon>Gracilariaceae</taxon>
        <taxon>Gracilariopsis</taxon>
    </lineage>
</organism>
<dbReference type="OrthoDB" id="10385at2759"/>
<feature type="transmembrane region" description="Helical" evidence="1">
    <location>
        <begin position="78"/>
        <end position="97"/>
    </location>
</feature>
<accession>A0A2V3IL62</accession>
<dbReference type="AlphaFoldDB" id="A0A2V3IL62"/>